<dbReference type="EMBL" id="JANKHO010000493">
    <property type="protein sequence ID" value="KAJ3509243.1"/>
    <property type="molecule type" value="Genomic_DNA"/>
</dbReference>
<comment type="caution">
    <text evidence="2">The sequence shown here is derived from an EMBL/GenBank/DDBJ whole genome shotgun (WGS) entry which is preliminary data.</text>
</comment>
<dbReference type="OrthoDB" id="10470792at2759"/>
<evidence type="ECO:0000256" key="1">
    <source>
        <dbReference type="SAM" id="MobiDB-lite"/>
    </source>
</evidence>
<sequence length="503" mass="55652">MQFASSASTEAPATHNYFGAAINVDESKITQLPRAGPSRQPITSIKITKIPGLLSPMKIHESKVASGCTEYNRFRTPGGFFDREGADNWSASPPKISIQLASRSTRSVAPSPAPMPPQIHEVIKHLYALESEQAEEIRALTKEILAEAFKICLSTPGSVVGRYHQRIAELLGEGVERRVVDDAEELKETGRLPVLTPSRDAGYLGIRTTYPNANVVTPARLSMPRPSFISSRKRLREADSDEEIREVESSLLLSGNASVSTISSRVDSPASKRPRLESWVPTIGEDMDNAMLGIICCRYFNTPEEADGSEYSPDDERVDDDDESDSSSDMEVEEEDFSLAALTQGLPDELVGFTEEAALYEADGPAEEASMNQSPNPPPNVDSCFIHPFGTAADRLPVPAPRPIPQAPRRLHRSNERVTVNEDGSVEVFDYTQTNEYAERVAWERHMFVIHGQSGFDNRGGPCDLAADLREITQVGPGGELLDCYRWQYRFDEQAWRYFEVPS</sequence>
<dbReference type="AlphaFoldDB" id="A0A9W8MTP8"/>
<reference evidence="2" key="1">
    <citation type="submission" date="2022-07" db="EMBL/GenBank/DDBJ databases">
        <title>Genome Sequence of Agrocybe chaxingu.</title>
        <authorList>
            <person name="Buettner E."/>
        </authorList>
    </citation>
    <scope>NUCLEOTIDE SEQUENCE</scope>
    <source>
        <strain evidence="2">MP-N11</strain>
    </source>
</reference>
<dbReference type="Proteomes" id="UP001148786">
    <property type="component" value="Unassembled WGS sequence"/>
</dbReference>
<gene>
    <name evidence="2" type="ORF">NLJ89_g5329</name>
</gene>
<feature type="region of interest" description="Disordered" evidence="1">
    <location>
        <begin position="305"/>
        <end position="337"/>
    </location>
</feature>
<protein>
    <submittedName>
        <fullName evidence="2">Uncharacterized protein</fullName>
    </submittedName>
</protein>
<accession>A0A9W8MTP8</accession>
<proteinExistence type="predicted"/>
<evidence type="ECO:0000313" key="3">
    <source>
        <dbReference type="Proteomes" id="UP001148786"/>
    </source>
</evidence>
<evidence type="ECO:0000313" key="2">
    <source>
        <dbReference type="EMBL" id="KAJ3509243.1"/>
    </source>
</evidence>
<name>A0A9W8MTP8_9AGAR</name>
<keyword evidence="3" id="KW-1185">Reference proteome</keyword>
<organism evidence="2 3">
    <name type="scientific">Agrocybe chaxingu</name>
    <dbReference type="NCBI Taxonomy" id="84603"/>
    <lineage>
        <taxon>Eukaryota</taxon>
        <taxon>Fungi</taxon>
        <taxon>Dikarya</taxon>
        <taxon>Basidiomycota</taxon>
        <taxon>Agaricomycotina</taxon>
        <taxon>Agaricomycetes</taxon>
        <taxon>Agaricomycetidae</taxon>
        <taxon>Agaricales</taxon>
        <taxon>Agaricineae</taxon>
        <taxon>Strophariaceae</taxon>
        <taxon>Agrocybe</taxon>
    </lineage>
</organism>